<feature type="transmembrane region" description="Helical" evidence="1">
    <location>
        <begin position="80"/>
        <end position="102"/>
    </location>
</feature>
<evidence type="ECO:0000313" key="2">
    <source>
        <dbReference type="EMBL" id="WCG03835.1"/>
    </source>
</evidence>
<reference evidence="2" key="1">
    <citation type="submission" date="2023-01" db="EMBL/GenBank/DDBJ databases">
        <title>Phages are important unrecognized players in the ecology of the oral pathogen Porphyromonas gingivalis.</title>
        <authorList>
            <person name="Matrishin C.B."/>
            <person name="Kauffman K.M."/>
        </authorList>
    </citation>
    <scope>NUCLEOTIDE SEQUENCE</scope>
    <source>
        <strain evidence="2">ATCC 49417</strain>
    </source>
</reference>
<sequence length="758" mass="88674">MFDFVNYTYSGVLAILATLFGLAYPLTIGCIERIDLKFNSTKLAQRFKNEKPFKRFRALLVVNLIVALLFPFLMDGCAHGRIFIGLQCSLAIALVTYALILYSKIIEYYAADILQKEILSDYHRARDIDIDKKQEEEFFTQWVDLTPTLLSSADEGLAKGIYQELANYITKKYDEKNFTYDLYFYEGISRINETLCIGQRKPVSVNNTNSILTLLLFADSEVSANSYNYLWRNLRVQLFYNRDEWIMEYWKSASQKLWLWMQPVSTSCFNEKTGNYYTEEEVRLRDKQREVFLEFHIMLCAMLVQQNKYDLLGLMLSYTQSSLPSYPLVPSNIGEVLDVFGRMNRNVYEASFYYEKKYQMPNMHGITGGKVVGAANYYLALLTYRVYVIAWYYNYRQILEPRTLPNTLAELKNLRESLNVFQEMLVQVADNKELLKKTISLENLYAEIDQKSKQFNGAYIRTPNQIVSSLISDIDSKMKRLREEQPLSIDKVTSVMDELREHLERVIRPYEDLFNSRFEQVTATTYNLDSSVMSPFENTAFVEAPDISHIGIADSMSLYMSQTFSHFLASAFYLEHPNVDYKISFDSLLDAIDRLNLNEVHYIISFGINWAYFVDRKDGLTMIGEHTYMYRGVKVLSLNCPTEFFSEMVYVMNYDDRPFMTFEKPSEEMVDRYNLEVQHGEYNLWASVIKIKDNPNIIDEESKTKLGNDKNKYSLFSAIWMPMLSFKPKDSYKMISIKVKYRPIDEGEYDPLDKIKPF</sequence>
<dbReference type="RefSeq" id="WP_077083690.1">
    <property type="nucleotide sequence ID" value="NZ_CP024601.1"/>
</dbReference>
<protein>
    <submittedName>
        <fullName evidence="2">Uncharacterized protein</fullName>
    </submittedName>
</protein>
<keyword evidence="1" id="KW-0472">Membrane</keyword>
<dbReference type="EMBL" id="CP116614">
    <property type="protein sequence ID" value="WCG03835.1"/>
    <property type="molecule type" value="Genomic_DNA"/>
</dbReference>
<gene>
    <name evidence="2" type="ORF">NY151_03610</name>
</gene>
<organism evidence="2 3">
    <name type="scientific">Porphyromonas gingivalis</name>
    <name type="common">Bacteroides gingivalis</name>
    <dbReference type="NCBI Taxonomy" id="837"/>
    <lineage>
        <taxon>Bacteria</taxon>
        <taxon>Pseudomonadati</taxon>
        <taxon>Bacteroidota</taxon>
        <taxon>Bacteroidia</taxon>
        <taxon>Bacteroidales</taxon>
        <taxon>Porphyromonadaceae</taxon>
        <taxon>Porphyromonas</taxon>
    </lineage>
</organism>
<proteinExistence type="predicted"/>
<dbReference type="Proteomes" id="UP001179501">
    <property type="component" value="Chromosome"/>
</dbReference>
<feature type="transmembrane region" description="Helical" evidence="1">
    <location>
        <begin position="55"/>
        <end position="74"/>
    </location>
</feature>
<feature type="transmembrane region" description="Helical" evidence="1">
    <location>
        <begin position="371"/>
        <end position="393"/>
    </location>
</feature>
<evidence type="ECO:0000313" key="3">
    <source>
        <dbReference type="Proteomes" id="UP001179501"/>
    </source>
</evidence>
<keyword evidence="1" id="KW-1133">Transmembrane helix</keyword>
<accession>A0AAE9XBG7</accession>
<feature type="transmembrane region" description="Helical" evidence="1">
    <location>
        <begin position="12"/>
        <end position="34"/>
    </location>
</feature>
<name>A0AAE9XBG7_PORGN</name>
<keyword evidence="1" id="KW-0812">Transmembrane</keyword>
<dbReference type="AlphaFoldDB" id="A0AAE9XBG7"/>
<evidence type="ECO:0000256" key="1">
    <source>
        <dbReference type="SAM" id="Phobius"/>
    </source>
</evidence>